<dbReference type="InterPro" id="IPR006140">
    <property type="entry name" value="D-isomer_DH_NAD-bd"/>
</dbReference>
<dbReference type="PANTHER" id="PTHR10996:SF268">
    <property type="entry name" value="GLYOXYLATE_HYDROXYPYRUVATE REDUCTASE HPR3"/>
    <property type="match status" value="1"/>
</dbReference>
<comment type="similarity">
    <text evidence="5">Belongs to the D-isomer specific 2-hydroxyacid dehydrogenase family.</text>
</comment>
<feature type="domain" description="D-isomer specific 2-hydroxyacid dehydrogenase catalytic" evidence="6">
    <location>
        <begin position="37"/>
        <end position="324"/>
    </location>
</feature>
<dbReference type="Pfam" id="PF00389">
    <property type="entry name" value="2-Hacid_dh"/>
    <property type="match status" value="1"/>
</dbReference>
<dbReference type="PANTHER" id="PTHR10996">
    <property type="entry name" value="2-HYDROXYACID DEHYDROGENASE-RELATED"/>
    <property type="match status" value="1"/>
</dbReference>
<dbReference type="Proteomes" id="UP000187406">
    <property type="component" value="Unassembled WGS sequence"/>
</dbReference>
<dbReference type="SUPFAM" id="SSF52283">
    <property type="entry name" value="Formate/glycerate dehydrogenase catalytic domain-like"/>
    <property type="match status" value="1"/>
</dbReference>
<dbReference type="STRING" id="3775.A0A1Q3CHM9"/>
<dbReference type="SUPFAM" id="SSF51735">
    <property type="entry name" value="NAD(P)-binding Rossmann-fold domains"/>
    <property type="match status" value="1"/>
</dbReference>
<proteinExistence type="inferred from homology"/>
<keyword evidence="3" id="KW-0520">NAD</keyword>
<evidence type="ECO:0000259" key="7">
    <source>
        <dbReference type="Pfam" id="PF02826"/>
    </source>
</evidence>
<protein>
    <recommendedName>
        <fullName evidence="4">glyoxylate reductase (NADP(+))</fullName>
        <ecNumber evidence="4">1.1.1.79</ecNumber>
    </recommendedName>
</protein>
<dbReference type="EMBL" id="BDDD01002005">
    <property type="protein sequence ID" value="GAV79603.1"/>
    <property type="molecule type" value="Genomic_DNA"/>
</dbReference>
<dbReference type="InterPro" id="IPR050223">
    <property type="entry name" value="D-isomer_2-hydroxyacid_DH"/>
</dbReference>
<dbReference type="FunFam" id="3.40.50.720:FF:000213">
    <property type="entry name" value="Putative 2-hydroxyacid dehydrogenase"/>
    <property type="match status" value="1"/>
</dbReference>
<accession>A0A1Q3CHM9</accession>
<dbReference type="Gene3D" id="3.40.50.720">
    <property type="entry name" value="NAD(P)-binding Rossmann-like Domain"/>
    <property type="match status" value="2"/>
</dbReference>
<feature type="domain" description="D-isomer specific 2-hydroxyacid dehydrogenase NAD-binding" evidence="7">
    <location>
        <begin position="120"/>
        <end position="293"/>
    </location>
</feature>
<gene>
    <name evidence="8" type="ORF">CFOL_v3_23068</name>
</gene>
<evidence type="ECO:0000256" key="2">
    <source>
        <dbReference type="ARBA" id="ARBA00023002"/>
    </source>
</evidence>
<dbReference type="GO" id="GO:0051287">
    <property type="term" value="F:NAD binding"/>
    <property type="evidence" value="ECO:0007669"/>
    <property type="project" value="InterPro"/>
</dbReference>
<dbReference type="GO" id="GO:0009853">
    <property type="term" value="P:photorespiration"/>
    <property type="evidence" value="ECO:0007669"/>
    <property type="project" value="UniProtKB-ARBA"/>
</dbReference>
<evidence type="ECO:0000256" key="1">
    <source>
        <dbReference type="ARBA" id="ARBA00022857"/>
    </source>
</evidence>
<name>A0A1Q3CHM9_CEPFO</name>
<keyword evidence="1" id="KW-0521">NADP</keyword>
<evidence type="ECO:0000256" key="3">
    <source>
        <dbReference type="ARBA" id="ARBA00023027"/>
    </source>
</evidence>
<dbReference type="InterPro" id="IPR006139">
    <property type="entry name" value="D-isomer_2_OHA_DH_cat_dom"/>
</dbReference>
<keyword evidence="2 5" id="KW-0560">Oxidoreductase</keyword>
<organism evidence="8 9">
    <name type="scientific">Cephalotus follicularis</name>
    <name type="common">Albany pitcher plant</name>
    <dbReference type="NCBI Taxonomy" id="3775"/>
    <lineage>
        <taxon>Eukaryota</taxon>
        <taxon>Viridiplantae</taxon>
        <taxon>Streptophyta</taxon>
        <taxon>Embryophyta</taxon>
        <taxon>Tracheophyta</taxon>
        <taxon>Spermatophyta</taxon>
        <taxon>Magnoliopsida</taxon>
        <taxon>eudicotyledons</taxon>
        <taxon>Gunneridae</taxon>
        <taxon>Pentapetalae</taxon>
        <taxon>rosids</taxon>
        <taxon>fabids</taxon>
        <taxon>Oxalidales</taxon>
        <taxon>Cephalotaceae</taxon>
        <taxon>Cephalotus</taxon>
    </lineage>
</organism>
<dbReference type="OrthoDB" id="298012at2759"/>
<evidence type="ECO:0000313" key="8">
    <source>
        <dbReference type="EMBL" id="GAV79603.1"/>
    </source>
</evidence>
<evidence type="ECO:0000256" key="4">
    <source>
        <dbReference type="ARBA" id="ARBA00066661"/>
    </source>
</evidence>
<sequence length="327" mass="35778">MANQSEEQNQEQQQRPIVMVHRLPTFSFSFANRLKTHYHLFDPLDSPDLIDLHRDSVRAIFCVGPSPVTSELIARYPCLEIIVGSSAGVDHIDLRECRRRGIAVTNAGNAFSEAAAEYAVGLLIDALRRVSAGDRFVRAGLWPKAGEYPLGFKLGGKRVGIVGLGSIGSEVANRLAAFGCSIAYNSRKKKPSVPYPYYAKVCDLAVNSDVLVVCCALADETHHIINKDVMTALGKEGVIINVGRGKLVDEKELVQFLVRGEIGGAGLDVFENEPYVPKELFTMDNVVLSPHRAVLTQESFEAIQEVVVANLEAFFANKPLVSPVQNE</sequence>
<dbReference type="InParanoid" id="A0A1Q3CHM9"/>
<evidence type="ECO:0000259" key="6">
    <source>
        <dbReference type="Pfam" id="PF00389"/>
    </source>
</evidence>
<dbReference type="Pfam" id="PF02826">
    <property type="entry name" value="2-Hacid_dh_C"/>
    <property type="match status" value="1"/>
</dbReference>
<keyword evidence="9" id="KW-1185">Reference proteome</keyword>
<dbReference type="GO" id="GO:0005829">
    <property type="term" value="C:cytosol"/>
    <property type="evidence" value="ECO:0007669"/>
    <property type="project" value="TreeGrafter"/>
</dbReference>
<dbReference type="GO" id="GO:0016618">
    <property type="term" value="F:hydroxypyruvate reductase [NAD(P)H] activity"/>
    <property type="evidence" value="ECO:0007669"/>
    <property type="project" value="TreeGrafter"/>
</dbReference>
<dbReference type="CDD" id="cd12156">
    <property type="entry name" value="HPPR"/>
    <property type="match status" value="1"/>
</dbReference>
<dbReference type="AlphaFoldDB" id="A0A1Q3CHM9"/>
<dbReference type="InterPro" id="IPR036291">
    <property type="entry name" value="NAD(P)-bd_dom_sf"/>
</dbReference>
<evidence type="ECO:0000313" key="9">
    <source>
        <dbReference type="Proteomes" id="UP000187406"/>
    </source>
</evidence>
<reference evidence="9" key="1">
    <citation type="submission" date="2016-04" db="EMBL/GenBank/DDBJ databases">
        <title>Cephalotus genome sequencing.</title>
        <authorList>
            <person name="Fukushima K."/>
            <person name="Hasebe M."/>
            <person name="Fang X."/>
        </authorList>
    </citation>
    <scope>NUCLEOTIDE SEQUENCE [LARGE SCALE GENOMIC DNA]</scope>
    <source>
        <strain evidence="9">cv. St1</strain>
    </source>
</reference>
<dbReference type="GO" id="GO:0030267">
    <property type="term" value="F:glyoxylate reductase (NADPH) activity"/>
    <property type="evidence" value="ECO:0007669"/>
    <property type="project" value="UniProtKB-EC"/>
</dbReference>
<dbReference type="FunCoup" id="A0A1Q3CHM9">
    <property type="interactions" value="1245"/>
</dbReference>
<evidence type="ECO:0000256" key="5">
    <source>
        <dbReference type="RuleBase" id="RU003719"/>
    </source>
</evidence>
<dbReference type="EC" id="1.1.1.79" evidence="4"/>
<comment type="caution">
    <text evidence="8">The sequence shown here is derived from an EMBL/GenBank/DDBJ whole genome shotgun (WGS) entry which is preliminary data.</text>
</comment>